<evidence type="ECO:0000313" key="3">
    <source>
        <dbReference type="EMBL" id="OGK64973.1"/>
    </source>
</evidence>
<reference evidence="3 4" key="1">
    <citation type="journal article" date="2016" name="Nat. Commun.">
        <title>Thousands of microbial genomes shed light on interconnected biogeochemical processes in an aquifer system.</title>
        <authorList>
            <person name="Anantharaman K."/>
            <person name="Brown C.T."/>
            <person name="Hug L.A."/>
            <person name="Sharon I."/>
            <person name="Castelle C.J."/>
            <person name="Probst A.J."/>
            <person name="Thomas B.C."/>
            <person name="Singh A."/>
            <person name="Wilkins M.J."/>
            <person name="Karaoz U."/>
            <person name="Brodie E.L."/>
            <person name="Williams K.H."/>
            <person name="Hubbard S.S."/>
            <person name="Banfield J.F."/>
        </authorList>
    </citation>
    <scope>NUCLEOTIDE SEQUENCE [LARGE SCALE GENOMIC DNA]</scope>
</reference>
<dbReference type="InterPro" id="IPR002102">
    <property type="entry name" value="Cohesin_dom"/>
</dbReference>
<feature type="transmembrane region" description="Helical" evidence="1">
    <location>
        <begin position="6"/>
        <end position="26"/>
    </location>
</feature>
<evidence type="ECO:0000256" key="1">
    <source>
        <dbReference type="SAM" id="Phobius"/>
    </source>
</evidence>
<name>A0A1F7KAT5_9BACT</name>
<keyword evidence="1" id="KW-0812">Transmembrane</keyword>
<dbReference type="Proteomes" id="UP000178450">
    <property type="component" value="Unassembled WGS sequence"/>
</dbReference>
<dbReference type="EMBL" id="MGBG01000013">
    <property type="protein sequence ID" value="OGK64973.1"/>
    <property type="molecule type" value="Genomic_DNA"/>
</dbReference>
<organism evidence="3 4">
    <name type="scientific">Candidatus Roizmanbacteria bacterium RIFOXYA1_FULL_41_12</name>
    <dbReference type="NCBI Taxonomy" id="1802082"/>
    <lineage>
        <taxon>Bacteria</taxon>
        <taxon>Candidatus Roizmaniibacteriota</taxon>
    </lineage>
</organism>
<keyword evidence="1" id="KW-1133">Transmembrane helix</keyword>
<evidence type="ECO:0000313" key="4">
    <source>
        <dbReference type="Proteomes" id="UP000178450"/>
    </source>
</evidence>
<dbReference type="AlphaFoldDB" id="A0A1F7KAT5"/>
<dbReference type="GO" id="GO:0030246">
    <property type="term" value="F:carbohydrate binding"/>
    <property type="evidence" value="ECO:0007669"/>
    <property type="project" value="InterPro"/>
</dbReference>
<dbReference type="Pfam" id="PF00963">
    <property type="entry name" value="Cohesin"/>
    <property type="match status" value="1"/>
</dbReference>
<proteinExistence type="predicted"/>
<dbReference type="SUPFAM" id="SSF49384">
    <property type="entry name" value="Carbohydrate-binding domain"/>
    <property type="match status" value="1"/>
</dbReference>
<dbReference type="Gene3D" id="2.60.40.680">
    <property type="match status" value="1"/>
</dbReference>
<evidence type="ECO:0000259" key="2">
    <source>
        <dbReference type="Pfam" id="PF00963"/>
    </source>
</evidence>
<dbReference type="InterPro" id="IPR008965">
    <property type="entry name" value="CBM2/CBM3_carb-bd_dom_sf"/>
</dbReference>
<protein>
    <recommendedName>
        <fullName evidence="2">Cohesin domain-containing protein</fullName>
    </recommendedName>
</protein>
<sequence length="190" mass="20828">MKRNSFLIVILSLIGLMFTALLFLLTQKPQLLGLNKGTSTKKESAQVQAELVRAVLLPEIIEVSANQTFIVKLSYQNLKSALQASDLLLNFDTDLLEFVSVTSLNPAFINPRALVSDQGYLVLSFVEKDVQTEPVAEELMMADLTFRAVSSGKVTIEPILNNEANSSMVIVKGLTDNQLTNINSVSVVIK</sequence>
<keyword evidence="1" id="KW-0472">Membrane</keyword>
<feature type="domain" description="Cohesin" evidence="2">
    <location>
        <begin position="64"/>
        <end position="163"/>
    </location>
</feature>
<dbReference type="GO" id="GO:0000272">
    <property type="term" value="P:polysaccharide catabolic process"/>
    <property type="evidence" value="ECO:0007669"/>
    <property type="project" value="InterPro"/>
</dbReference>
<comment type="caution">
    <text evidence="3">The sequence shown here is derived from an EMBL/GenBank/DDBJ whole genome shotgun (WGS) entry which is preliminary data.</text>
</comment>
<accession>A0A1F7KAT5</accession>
<gene>
    <name evidence="3" type="ORF">A2209_04765</name>
</gene>